<dbReference type="Pfam" id="PF20256">
    <property type="entry name" value="MoCoBD_2"/>
    <property type="match status" value="2"/>
</dbReference>
<dbReference type="PANTHER" id="PTHR47495">
    <property type="entry name" value="ALDEHYDE DEHYDROGENASE"/>
    <property type="match status" value="1"/>
</dbReference>
<dbReference type="Proteomes" id="UP001241110">
    <property type="component" value="Unassembled WGS sequence"/>
</dbReference>
<dbReference type="InterPro" id="IPR052516">
    <property type="entry name" value="N-heterocyclic_Hydroxylase"/>
</dbReference>
<proteinExistence type="predicted"/>
<dbReference type="InterPro" id="IPR008274">
    <property type="entry name" value="AldOxase/xan_DH_MoCoBD1"/>
</dbReference>
<dbReference type="InterPro" id="IPR000674">
    <property type="entry name" value="Ald_Oxase/Xan_DH_a/b"/>
</dbReference>
<accession>A0AAE3QTY7</accession>
<protein>
    <submittedName>
        <fullName evidence="2">Molybdopterin-dependent oxidoreductase</fullName>
    </submittedName>
</protein>
<dbReference type="InterPro" id="IPR006311">
    <property type="entry name" value="TAT_signal"/>
</dbReference>
<organism evidence="2 3">
    <name type="scientific">Xanthocytophaga flava</name>
    <dbReference type="NCBI Taxonomy" id="3048013"/>
    <lineage>
        <taxon>Bacteria</taxon>
        <taxon>Pseudomonadati</taxon>
        <taxon>Bacteroidota</taxon>
        <taxon>Cytophagia</taxon>
        <taxon>Cytophagales</taxon>
        <taxon>Rhodocytophagaceae</taxon>
        <taxon>Xanthocytophaga</taxon>
    </lineage>
</organism>
<comment type="caution">
    <text evidence="2">The sequence shown here is derived from an EMBL/GenBank/DDBJ whole genome shotgun (WGS) entry which is preliminary data.</text>
</comment>
<dbReference type="AlphaFoldDB" id="A0AAE3QTY7"/>
<dbReference type="EMBL" id="JASJOS010000020">
    <property type="protein sequence ID" value="MDJ1485412.1"/>
    <property type="molecule type" value="Genomic_DNA"/>
</dbReference>
<dbReference type="RefSeq" id="WP_313987946.1">
    <property type="nucleotide sequence ID" value="NZ_JASJOS010000020.1"/>
</dbReference>
<evidence type="ECO:0000313" key="3">
    <source>
        <dbReference type="Proteomes" id="UP001241110"/>
    </source>
</evidence>
<name>A0AAE3QTY7_9BACT</name>
<dbReference type="InterPro" id="IPR012368">
    <property type="entry name" value="OxRdtase_Mopterin-bd_su_IorB"/>
</dbReference>
<dbReference type="InterPro" id="IPR037165">
    <property type="entry name" value="AldOxase/xan_DH_Mopterin-bd_sf"/>
</dbReference>
<dbReference type="PIRSF" id="PIRSF036389">
    <property type="entry name" value="IOR_B"/>
    <property type="match status" value="1"/>
</dbReference>
<dbReference type="Gene3D" id="3.30.365.10">
    <property type="entry name" value="Aldehyde oxidase/xanthine dehydrogenase, molybdopterin binding domain"/>
    <property type="match status" value="4"/>
</dbReference>
<dbReference type="GO" id="GO:0016491">
    <property type="term" value="F:oxidoreductase activity"/>
    <property type="evidence" value="ECO:0007669"/>
    <property type="project" value="InterPro"/>
</dbReference>
<feature type="domain" description="Aldehyde oxidase/xanthine dehydrogenase a/b hammerhead" evidence="1">
    <location>
        <begin position="214"/>
        <end position="300"/>
    </location>
</feature>
<reference evidence="2" key="1">
    <citation type="submission" date="2023-05" db="EMBL/GenBank/DDBJ databases">
        <authorList>
            <person name="Zhang X."/>
        </authorList>
    </citation>
    <scope>NUCLEOTIDE SEQUENCE</scope>
    <source>
        <strain evidence="2">YF14B1</strain>
    </source>
</reference>
<evidence type="ECO:0000259" key="1">
    <source>
        <dbReference type="SMART" id="SM01008"/>
    </source>
</evidence>
<dbReference type="SUPFAM" id="SSF56003">
    <property type="entry name" value="Molybdenum cofactor-binding domain"/>
    <property type="match status" value="2"/>
</dbReference>
<dbReference type="SMART" id="SM01008">
    <property type="entry name" value="Ald_Xan_dh_C"/>
    <property type="match status" value="1"/>
</dbReference>
<sequence>MKTSESINRRAFLQLTGSTGAMLVLGFSLTDCKGKEAQAASQLTNLSEDAIAGRELNPFIIINSDGKIILMAHKPEMGQGTWQSMPLIIAEELEVILDQVQIRMAKVEKKYGDMSVGGSYSVRGSWMDLRKAGAAAREMLTQAAANTWKVPVSECYAKEGKIYHKPSNKSLPYGELVEEAAKLQVPKEPKLKDPKDFKLVGQKIARPDIPLKVNGTAQFGIDVKIPGMLYVSVLRSPVFHGTVKNIDDTETKKIAGVKQVIQAERKLNNHKLYGVAVLADNYWAALQGKKVLKVEWNTKDVDKVNTDQQYTQLRELTKTEGVTARKEGDFAAGFAKASKKVEAIYELPFAAHAPMEPQNCVAWVQGNKIDIWAPTQIPDSAKKELSEYLKIPEENISLTITFLGGGFGRRLFADAIMEAAYISKQANAPVKVVWTREDDMTGGPFRPGTVSSFKGGLDASGKVIALQHKVVAPSIMDNMFGSKDPKQRQDDGAMEGIKESSYEIPNISYQNIFAETTLPIGWWRAVYSTTTAFAHECFIDELAHTAKKDPLDFRIGMIQKNLRMKSLYTFLRDKSGWDKPLPKGWGKGVAAWEFFAGRAGHVVFVSKKPTGGLQIEKVVVAIDCGTAVNPDNVKSQVEGATVMALMAALRDSITFKDGVPQQTNFDNYRMMRMSEIPSIEVYLVPSVEKPDGVGEPGLPPLAPALANAVFAVTGKRIRKLPFDLDTV</sequence>
<dbReference type="PROSITE" id="PS51318">
    <property type="entry name" value="TAT"/>
    <property type="match status" value="1"/>
</dbReference>
<dbReference type="Pfam" id="PF02738">
    <property type="entry name" value="MoCoBD_1"/>
    <property type="match status" value="1"/>
</dbReference>
<dbReference type="PANTHER" id="PTHR47495:SF3">
    <property type="entry name" value="BLR6219 PROTEIN"/>
    <property type="match status" value="1"/>
</dbReference>
<evidence type="ECO:0000313" key="2">
    <source>
        <dbReference type="EMBL" id="MDJ1485412.1"/>
    </source>
</evidence>
<gene>
    <name evidence="2" type="ORF">QNI16_33285</name>
</gene>
<dbReference type="InterPro" id="IPR046867">
    <property type="entry name" value="AldOxase/xan_DH_MoCoBD2"/>
</dbReference>
<dbReference type="Gene3D" id="3.90.1170.50">
    <property type="entry name" value="Aldehyde oxidase/xanthine dehydrogenase, a/b hammerhead"/>
    <property type="match status" value="1"/>
</dbReference>